<reference evidence="1 2" key="1">
    <citation type="submission" date="2024-04" db="EMBL/GenBank/DDBJ databases">
        <title>Novel species of the genus Ideonella isolated from streams.</title>
        <authorList>
            <person name="Lu H."/>
        </authorList>
    </citation>
    <scope>NUCLEOTIDE SEQUENCE [LARGE SCALE GENOMIC DNA]</scope>
    <source>
        <strain evidence="1 2">LYT19W</strain>
    </source>
</reference>
<comment type="caution">
    <text evidence="1">The sequence shown here is derived from an EMBL/GenBank/DDBJ whole genome shotgun (WGS) entry which is preliminary data.</text>
</comment>
<organism evidence="1 2">
    <name type="scientific">Ideonella margarita</name>
    <dbReference type="NCBI Taxonomy" id="2984191"/>
    <lineage>
        <taxon>Bacteria</taxon>
        <taxon>Pseudomonadati</taxon>
        <taxon>Pseudomonadota</taxon>
        <taxon>Betaproteobacteria</taxon>
        <taxon>Burkholderiales</taxon>
        <taxon>Sphaerotilaceae</taxon>
        <taxon>Ideonella</taxon>
    </lineage>
</organism>
<proteinExistence type="predicted"/>
<evidence type="ECO:0000313" key="1">
    <source>
        <dbReference type="EMBL" id="MEK8046561.1"/>
    </source>
</evidence>
<dbReference type="RefSeq" id="WP_341398858.1">
    <property type="nucleotide sequence ID" value="NZ_JBBUTI010000006.1"/>
</dbReference>
<sequence length="93" mass="10503">MNSSIDSTVHHLRQTLDALRDGQLQPEVVCARFRMASLQWPGLPARYGDVLERLLQPLDTATMIGEESCSFSRSDMLDALHQWLDHAAQLPRS</sequence>
<dbReference type="EMBL" id="JBBUTI010000006">
    <property type="protein sequence ID" value="MEK8046561.1"/>
    <property type="molecule type" value="Genomic_DNA"/>
</dbReference>
<accession>A0ABU9C6N7</accession>
<dbReference type="Proteomes" id="UP001379945">
    <property type="component" value="Unassembled WGS sequence"/>
</dbReference>
<protein>
    <submittedName>
        <fullName evidence="1">Uncharacterized protein</fullName>
    </submittedName>
</protein>
<name>A0ABU9C6N7_9BURK</name>
<gene>
    <name evidence="1" type="ORF">AACH00_09405</name>
</gene>
<keyword evidence="2" id="KW-1185">Reference proteome</keyword>
<evidence type="ECO:0000313" key="2">
    <source>
        <dbReference type="Proteomes" id="UP001379945"/>
    </source>
</evidence>